<dbReference type="Gene3D" id="3.40.50.2000">
    <property type="entry name" value="Glycogen Phosphorylase B"/>
    <property type="match status" value="2"/>
</dbReference>
<dbReference type="InterPro" id="IPR010610">
    <property type="entry name" value="EryCIII-like_C"/>
</dbReference>
<dbReference type="Pfam" id="PF03033">
    <property type="entry name" value="Glyco_transf_28"/>
    <property type="match status" value="1"/>
</dbReference>
<dbReference type="InterPro" id="IPR002213">
    <property type="entry name" value="UDP_glucos_trans"/>
</dbReference>
<dbReference type="InterPro" id="IPR004276">
    <property type="entry name" value="GlycoTrans_28_N"/>
</dbReference>
<dbReference type="FunFam" id="3.40.50.2000:FF:000009">
    <property type="entry name" value="Sterol 3-beta-glucosyltransferase UGT80A2"/>
    <property type="match status" value="1"/>
</dbReference>
<dbReference type="FunFam" id="3.40.50.2000:FF:000268">
    <property type="entry name" value="Glycosyltransferase family 1 protein"/>
    <property type="match status" value="1"/>
</dbReference>
<evidence type="ECO:0000313" key="5">
    <source>
        <dbReference type="EMBL" id="EIW85621.1"/>
    </source>
</evidence>
<dbReference type="Pfam" id="PF06722">
    <property type="entry name" value="EryCIII-like_C"/>
    <property type="match status" value="1"/>
</dbReference>
<dbReference type="GeneID" id="19211900"/>
<dbReference type="Proteomes" id="UP000053558">
    <property type="component" value="Unassembled WGS sequence"/>
</dbReference>
<dbReference type="CDD" id="cd03784">
    <property type="entry name" value="GT1_Gtf-like"/>
    <property type="match status" value="1"/>
</dbReference>
<dbReference type="KEGG" id="cput:CONPUDRAFT_98751"/>
<dbReference type="PANTHER" id="PTHR48050">
    <property type="entry name" value="STEROL 3-BETA-GLUCOSYLTRANSFERASE"/>
    <property type="match status" value="1"/>
</dbReference>
<dbReference type="RefSeq" id="XP_007765053.1">
    <property type="nucleotide sequence ID" value="XM_007766863.1"/>
</dbReference>
<protein>
    <submittedName>
        <fullName evidence="5">Glycosyltransferase family 1 protein</fullName>
    </submittedName>
</protein>
<dbReference type="GO" id="GO:0016906">
    <property type="term" value="F:sterol 3-beta-glucosyltransferase activity"/>
    <property type="evidence" value="ECO:0007669"/>
    <property type="project" value="UniProtKB-ARBA"/>
</dbReference>
<name>A0A5M3N3Y3_CONPW</name>
<sequence length="805" mass="88343">MSTSKAPPSPPASSEKEAEFYRDVELGTIRTNPQIHYAEYEAIGEGLSSNARLTDDGRIVVSLKLTQALPELPQEYAPDVQEFAVDEENWREVPPMSIVIMIVGSRGDVQPYVALGRRLIEDGHRVRVATHETFRSFVLESGLEFFDIGGDPQALMSYMVKNPGLIPGFDSLTNGDIGRKRKMLAEMFNGCWRACHQPDDQSNIPFAADAIISNPPGFAHTHCAEAMGIPLLLTFTMPWTPTKAFAHPLVNVTKSNAEPGLTNFFTFILADLLMWQGVNDIVNLFRTKVLNLESLSNRSGAGLIDRLKIPWTYCISPALIEKPADWKNHIDTVGFYFLDLASSYEPPADLKAFLDKGPPPIYIGFGSVVVDDPKAMTELIFQATSQASVRVLLSAGWGGLGGMSVPDHVFLLGNVPHDWLFSRVSAVVHHGGAGTTAIGLRMGRPTVVVPFFGDQLFWGQMIENAGIGPAPIPHKEMTVDNLREAIKFTQSSRARNAAQAAAEKIKSENGVQKGVDSFYRHLPLLNMRCDLDPSRVAVWWSTKFCLKLSAFAAETLVNAKELSYKELDIHRTKEYETRKDISDPITGGGSAIFWTVTNWYTGIAQIFYQPTKGIVKTTKAIPAGVMDIILSIHEGLHNAPKLYGSDVRKKGDVSDFSSGLKEAGKGFFYGYYDGITGLVREPVQGAKKEGFLGAIKGSARSFVNVNMRPAAGAIGLVANPAQGAWKSLRKMWHSDARQPQRETRVYEGQQAVGGAAPGERERVVRAFEGMKGTVRERQEEYARAAREALEESGVMDGFGGKQGDK</sequence>
<proteinExistence type="predicted"/>
<evidence type="ECO:0000256" key="2">
    <source>
        <dbReference type="SAM" id="MobiDB-lite"/>
    </source>
</evidence>
<keyword evidence="1 5" id="KW-0808">Transferase</keyword>
<dbReference type="AlphaFoldDB" id="A0A5M3N3Y3"/>
<dbReference type="OMA" id="PERTSIC"/>
<dbReference type="InterPro" id="IPR050426">
    <property type="entry name" value="Glycosyltransferase_28"/>
</dbReference>
<evidence type="ECO:0000259" key="3">
    <source>
        <dbReference type="Pfam" id="PF03033"/>
    </source>
</evidence>
<dbReference type="GO" id="GO:0005975">
    <property type="term" value="P:carbohydrate metabolic process"/>
    <property type="evidence" value="ECO:0007669"/>
    <property type="project" value="InterPro"/>
</dbReference>
<reference evidence="6" key="1">
    <citation type="journal article" date="2012" name="Science">
        <title>The Paleozoic origin of enzymatic lignin decomposition reconstructed from 31 fungal genomes.</title>
        <authorList>
            <person name="Floudas D."/>
            <person name="Binder M."/>
            <person name="Riley R."/>
            <person name="Barry K."/>
            <person name="Blanchette R.A."/>
            <person name="Henrissat B."/>
            <person name="Martinez A.T."/>
            <person name="Otillar R."/>
            <person name="Spatafora J.W."/>
            <person name="Yadav J.S."/>
            <person name="Aerts A."/>
            <person name="Benoit I."/>
            <person name="Boyd A."/>
            <person name="Carlson A."/>
            <person name="Copeland A."/>
            <person name="Coutinho P.M."/>
            <person name="de Vries R.P."/>
            <person name="Ferreira P."/>
            <person name="Findley K."/>
            <person name="Foster B."/>
            <person name="Gaskell J."/>
            <person name="Glotzer D."/>
            <person name="Gorecki P."/>
            <person name="Heitman J."/>
            <person name="Hesse C."/>
            <person name="Hori C."/>
            <person name="Igarashi K."/>
            <person name="Jurgens J.A."/>
            <person name="Kallen N."/>
            <person name="Kersten P."/>
            <person name="Kohler A."/>
            <person name="Kuees U."/>
            <person name="Kumar T.K.A."/>
            <person name="Kuo A."/>
            <person name="LaButti K."/>
            <person name="Larrondo L.F."/>
            <person name="Lindquist E."/>
            <person name="Ling A."/>
            <person name="Lombard V."/>
            <person name="Lucas S."/>
            <person name="Lundell T."/>
            <person name="Martin R."/>
            <person name="McLaughlin D.J."/>
            <person name="Morgenstern I."/>
            <person name="Morin E."/>
            <person name="Murat C."/>
            <person name="Nagy L.G."/>
            <person name="Nolan M."/>
            <person name="Ohm R.A."/>
            <person name="Patyshakuliyeva A."/>
            <person name="Rokas A."/>
            <person name="Ruiz-Duenas F.J."/>
            <person name="Sabat G."/>
            <person name="Salamov A."/>
            <person name="Samejima M."/>
            <person name="Schmutz J."/>
            <person name="Slot J.C."/>
            <person name="St John F."/>
            <person name="Stenlid J."/>
            <person name="Sun H."/>
            <person name="Sun S."/>
            <person name="Syed K."/>
            <person name="Tsang A."/>
            <person name="Wiebenga A."/>
            <person name="Young D."/>
            <person name="Pisabarro A."/>
            <person name="Eastwood D.C."/>
            <person name="Martin F."/>
            <person name="Cullen D."/>
            <person name="Grigoriev I.V."/>
            <person name="Hibbett D.S."/>
        </authorList>
    </citation>
    <scope>NUCLEOTIDE SEQUENCE [LARGE SCALE GENOMIC DNA]</scope>
    <source>
        <strain evidence="6">RWD-64-598 SS2</strain>
    </source>
</reference>
<gene>
    <name evidence="5" type="ORF">CONPUDRAFT_98751</name>
</gene>
<feature type="compositionally biased region" description="Basic and acidic residues" evidence="2">
    <location>
        <begin position="736"/>
        <end position="745"/>
    </location>
</feature>
<evidence type="ECO:0000256" key="1">
    <source>
        <dbReference type="ARBA" id="ARBA00022679"/>
    </source>
</evidence>
<dbReference type="EMBL" id="JH711574">
    <property type="protein sequence ID" value="EIW85621.1"/>
    <property type="molecule type" value="Genomic_DNA"/>
</dbReference>
<accession>A0A5M3N3Y3</accession>
<evidence type="ECO:0000259" key="4">
    <source>
        <dbReference type="Pfam" id="PF06722"/>
    </source>
</evidence>
<feature type="region of interest" description="Disordered" evidence="2">
    <location>
        <begin position="736"/>
        <end position="758"/>
    </location>
</feature>
<feature type="domain" description="Erythromycin biosynthesis protein CIII-like C-terminal" evidence="4">
    <location>
        <begin position="404"/>
        <end position="506"/>
    </location>
</feature>
<comment type="caution">
    <text evidence="5">The sequence shown here is derived from an EMBL/GenBank/DDBJ whole genome shotgun (WGS) entry which is preliminary data.</text>
</comment>
<dbReference type="OrthoDB" id="2652494at2759"/>
<keyword evidence="6" id="KW-1185">Reference proteome</keyword>
<dbReference type="SUPFAM" id="SSF53756">
    <property type="entry name" value="UDP-Glycosyltransferase/glycogen phosphorylase"/>
    <property type="match status" value="1"/>
</dbReference>
<evidence type="ECO:0000313" key="6">
    <source>
        <dbReference type="Proteomes" id="UP000053558"/>
    </source>
</evidence>
<dbReference type="PANTHER" id="PTHR48050:SF13">
    <property type="entry name" value="STEROL 3-BETA-GLUCOSYLTRANSFERASE UGT80A2"/>
    <property type="match status" value="1"/>
</dbReference>
<organism evidence="5 6">
    <name type="scientific">Coniophora puteana (strain RWD-64-598)</name>
    <name type="common">Brown rot fungus</name>
    <dbReference type="NCBI Taxonomy" id="741705"/>
    <lineage>
        <taxon>Eukaryota</taxon>
        <taxon>Fungi</taxon>
        <taxon>Dikarya</taxon>
        <taxon>Basidiomycota</taxon>
        <taxon>Agaricomycotina</taxon>
        <taxon>Agaricomycetes</taxon>
        <taxon>Agaricomycetidae</taxon>
        <taxon>Boletales</taxon>
        <taxon>Coniophorineae</taxon>
        <taxon>Coniophoraceae</taxon>
        <taxon>Coniophora</taxon>
    </lineage>
</organism>
<feature type="domain" description="Glycosyltransferase family 28 N-terminal" evidence="3">
    <location>
        <begin position="98"/>
        <end position="245"/>
    </location>
</feature>